<gene>
    <name evidence="1" type="ORF">F4820DRAFT_435475</name>
</gene>
<dbReference type="Proteomes" id="UP001497700">
    <property type="component" value="Unassembled WGS sequence"/>
</dbReference>
<evidence type="ECO:0000313" key="2">
    <source>
        <dbReference type="Proteomes" id="UP001497700"/>
    </source>
</evidence>
<comment type="caution">
    <text evidence="1">The sequence shown here is derived from an EMBL/GenBank/DDBJ whole genome shotgun (WGS) entry which is preliminary data.</text>
</comment>
<reference evidence="1 2" key="1">
    <citation type="journal article" date="2022" name="New Phytol.">
        <title>Ecological generalism drives hyperdiversity of secondary metabolite gene clusters in xylarialean endophytes.</title>
        <authorList>
            <person name="Franco M.E.E."/>
            <person name="Wisecaver J.H."/>
            <person name="Arnold A.E."/>
            <person name="Ju Y.M."/>
            <person name="Slot J.C."/>
            <person name="Ahrendt S."/>
            <person name="Moore L.P."/>
            <person name="Eastman K.E."/>
            <person name="Scott K."/>
            <person name="Konkel Z."/>
            <person name="Mondo S.J."/>
            <person name="Kuo A."/>
            <person name="Hayes R.D."/>
            <person name="Haridas S."/>
            <person name="Andreopoulos B."/>
            <person name="Riley R."/>
            <person name="LaButti K."/>
            <person name="Pangilinan J."/>
            <person name="Lipzen A."/>
            <person name="Amirebrahimi M."/>
            <person name="Yan J."/>
            <person name="Adam C."/>
            <person name="Keymanesh K."/>
            <person name="Ng V."/>
            <person name="Louie K."/>
            <person name="Northen T."/>
            <person name="Drula E."/>
            <person name="Henrissat B."/>
            <person name="Hsieh H.M."/>
            <person name="Youens-Clark K."/>
            <person name="Lutzoni F."/>
            <person name="Miadlikowska J."/>
            <person name="Eastwood D.C."/>
            <person name="Hamelin R.C."/>
            <person name="Grigoriev I.V."/>
            <person name="U'Ren J.M."/>
        </authorList>
    </citation>
    <scope>NUCLEOTIDE SEQUENCE [LARGE SCALE GENOMIC DNA]</scope>
    <source>
        <strain evidence="1 2">CBS 119005</strain>
    </source>
</reference>
<keyword evidence="1" id="KW-0689">Ribosomal protein</keyword>
<proteinExistence type="predicted"/>
<keyword evidence="1" id="KW-0687">Ribonucleoprotein</keyword>
<name>A0ACB9YNB4_9PEZI</name>
<accession>A0ACB9YNB4</accession>
<keyword evidence="2" id="KW-1185">Reference proteome</keyword>
<organism evidence="1 2">
    <name type="scientific">Hypoxylon rubiginosum</name>
    <dbReference type="NCBI Taxonomy" id="110542"/>
    <lineage>
        <taxon>Eukaryota</taxon>
        <taxon>Fungi</taxon>
        <taxon>Dikarya</taxon>
        <taxon>Ascomycota</taxon>
        <taxon>Pezizomycotina</taxon>
        <taxon>Sordariomycetes</taxon>
        <taxon>Xylariomycetidae</taxon>
        <taxon>Xylariales</taxon>
        <taxon>Hypoxylaceae</taxon>
        <taxon>Hypoxylon</taxon>
    </lineage>
</organism>
<evidence type="ECO:0000313" key="1">
    <source>
        <dbReference type="EMBL" id="KAI4860889.1"/>
    </source>
</evidence>
<sequence>MSCKLTPWGASVVRNLSVRTRRPATSALRAARTERRPTQQHASPFLIIPRRGLSDDITSRQQPPPPPPPPSSEQLSKTPEGTAEAGTQRDMKAPEVFAPNFLNAEALAALEKAAAGQDLYGDGDGGLLFDMPERPGRGQQLQDRYHPVVDQVTKLLMKDGKLSKAQRNMSLILHYLRTTPAPKVSPLRPLLPGSPPAAQLPLNPLLYLTLAIDSVAPLVRIRALKGAAGGGAALELPEPMAARARRRVAVTWILDAVRRKRAAGSGRAQFAARFAQEVVAVVEGRSGVWDRRAQVHKVGTAARANLSHPSAVGRKR</sequence>
<dbReference type="EMBL" id="MU393569">
    <property type="protein sequence ID" value="KAI4860889.1"/>
    <property type="molecule type" value="Genomic_DNA"/>
</dbReference>
<protein>
    <submittedName>
        <fullName evidence="1">Ribosomal protein S7</fullName>
    </submittedName>
</protein>